<evidence type="ECO:0000313" key="2">
    <source>
        <dbReference type="EMBL" id="MFL9839249.1"/>
    </source>
</evidence>
<comment type="caution">
    <text evidence="2">The sequence shown here is derived from an EMBL/GenBank/DDBJ whole genome shotgun (WGS) entry which is preliminary data.</text>
</comment>
<sequence length="241" mass="28120">MKKFYLIAIITGMLTSSCGKSKEELELEKAKIELEKTKFELAEKEKSEELRVHEQKMNVGKSKKLAILKSMLKDISEAIKTTKINIEKTKEFQIGRSASTKEKQLFEVQKQLNELYNIERNVKNEVAQLEYFKTFDFQKTPQSIMEYIFDSAKKNNFSNFRYLVDPYGENDNDSNSICFIETMPLQAKNKFKTDLETGRIMGETSFDRDRAKIEFAHGTGSNTLSTMKFIKRNELWYIYGI</sequence>
<accession>A0ABW8YG56</accession>
<name>A0ABW8YG56_9FLAO</name>
<evidence type="ECO:0000256" key="1">
    <source>
        <dbReference type="SAM" id="Coils"/>
    </source>
</evidence>
<dbReference type="RefSeq" id="WP_408076197.1">
    <property type="nucleotide sequence ID" value="NZ_JBELQB010000017.1"/>
</dbReference>
<feature type="coiled-coil region" evidence="1">
    <location>
        <begin position="20"/>
        <end position="47"/>
    </location>
</feature>
<dbReference type="PROSITE" id="PS51257">
    <property type="entry name" value="PROKAR_LIPOPROTEIN"/>
    <property type="match status" value="1"/>
</dbReference>
<evidence type="ECO:0008006" key="4">
    <source>
        <dbReference type="Google" id="ProtNLM"/>
    </source>
</evidence>
<dbReference type="Proteomes" id="UP001629059">
    <property type="component" value="Unassembled WGS sequence"/>
</dbReference>
<proteinExistence type="predicted"/>
<gene>
    <name evidence="2" type="ORF">ABS768_17210</name>
</gene>
<protein>
    <recommendedName>
        <fullName evidence="4">DUF4878 domain-containing protein</fullName>
    </recommendedName>
</protein>
<keyword evidence="1" id="KW-0175">Coiled coil</keyword>
<evidence type="ECO:0000313" key="3">
    <source>
        <dbReference type="Proteomes" id="UP001629059"/>
    </source>
</evidence>
<dbReference type="EMBL" id="JBELQB010000017">
    <property type="protein sequence ID" value="MFL9839249.1"/>
    <property type="molecule type" value="Genomic_DNA"/>
</dbReference>
<organism evidence="2 3">
    <name type="scientific">Flavobacterium rhizophilum</name>
    <dbReference type="NCBI Taxonomy" id="3163296"/>
    <lineage>
        <taxon>Bacteria</taxon>
        <taxon>Pseudomonadati</taxon>
        <taxon>Bacteroidota</taxon>
        <taxon>Flavobacteriia</taxon>
        <taxon>Flavobacteriales</taxon>
        <taxon>Flavobacteriaceae</taxon>
        <taxon>Flavobacterium</taxon>
    </lineage>
</organism>
<reference evidence="2 3" key="1">
    <citation type="submission" date="2024-06" db="EMBL/GenBank/DDBJ databases">
        <authorList>
            <person name="Kaempfer P."/>
            <person name="Viver T."/>
        </authorList>
    </citation>
    <scope>NUCLEOTIDE SEQUENCE [LARGE SCALE GENOMIC DNA]</scope>
    <source>
        <strain evidence="2 3">ST-75</strain>
    </source>
</reference>
<keyword evidence="3" id="KW-1185">Reference proteome</keyword>